<feature type="transmembrane region" description="Helical" evidence="4">
    <location>
        <begin position="151"/>
        <end position="170"/>
    </location>
</feature>
<dbReference type="PANTHER" id="PTHR14969">
    <property type="entry name" value="SPHINGOSINE-1-PHOSPHATE PHOSPHOHYDROLASE"/>
    <property type="match status" value="1"/>
</dbReference>
<dbReference type="GO" id="GO:0050380">
    <property type="term" value="F:undecaprenyl-diphosphatase activity"/>
    <property type="evidence" value="ECO:0007669"/>
    <property type="project" value="UniProtKB-EC"/>
</dbReference>
<evidence type="ECO:0000313" key="7">
    <source>
        <dbReference type="Proteomes" id="UP001241935"/>
    </source>
</evidence>
<evidence type="ECO:0000256" key="1">
    <source>
        <dbReference type="ARBA" id="ARBA00012374"/>
    </source>
</evidence>
<feature type="transmembrane region" description="Helical" evidence="4">
    <location>
        <begin position="57"/>
        <end position="79"/>
    </location>
</feature>
<dbReference type="EMBL" id="JASKNE010000001">
    <property type="protein sequence ID" value="MDK1683849.1"/>
    <property type="molecule type" value="Genomic_DNA"/>
</dbReference>
<dbReference type="SMART" id="SM00014">
    <property type="entry name" value="acidPPc"/>
    <property type="match status" value="1"/>
</dbReference>
<feature type="transmembrane region" description="Helical" evidence="4">
    <location>
        <begin position="102"/>
        <end position="121"/>
    </location>
</feature>
<organism evidence="6 7">
    <name type="scientific">Acinetobacter terrestris</name>
    <dbReference type="NCBI Taxonomy" id="2529843"/>
    <lineage>
        <taxon>Bacteria</taxon>
        <taxon>Pseudomonadati</taxon>
        <taxon>Pseudomonadota</taxon>
        <taxon>Gammaproteobacteria</taxon>
        <taxon>Moraxellales</taxon>
        <taxon>Moraxellaceae</taxon>
        <taxon>Acinetobacter</taxon>
        <taxon>Acinetobacter Taxon 24</taxon>
    </lineage>
</organism>
<feature type="domain" description="Phosphatidic acid phosphatase type 2/haloperoxidase" evidence="5">
    <location>
        <begin position="57"/>
        <end position="166"/>
    </location>
</feature>
<dbReference type="InterPro" id="IPR000326">
    <property type="entry name" value="PAP2/HPO"/>
</dbReference>
<dbReference type="InterPro" id="IPR033879">
    <property type="entry name" value="UPP_Pase"/>
</dbReference>
<reference evidence="6" key="1">
    <citation type="submission" date="2023-04" db="EMBL/GenBank/DDBJ databases">
        <title>The environmental microbiomes in feedlot watering bowls are a reservoir of florfenicol resistance for bovine respiratory disease pathogens.</title>
        <authorList>
            <person name="Kos D.W."/>
            <person name="Ruzzini A.C."/>
            <person name="Schreiner B."/>
            <person name="Jelinski M.D."/>
        </authorList>
    </citation>
    <scope>NUCLEOTIDE SEQUENCE</scope>
    <source>
        <strain evidence="6">WB3</strain>
    </source>
</reference>
<accession>A0AAW6UY16</accession>
<keyword evidence="4" id="KW-0472">Membrane</keyword>
<dbReference type="Gene3D" id="1.20.144.10">
    <property type="entry name" value="Phosphatidic acid phosphatase type 2/haloperoxidase"/>
    <property type="match status" value="1"/>
</dbReference>
<dbReference type="Pfam" id="PF01569">
    <property type="entry name" value="PAP2"/>
    <property type="match status" value="1"/>
</dbReference>
<evidence type="ECO:0000313" key="6">
    <source>
        <dbReference type="EMBL" id="MDK1683849.1"/>
    </source>
</evidence>
<gene>
    <name evidence="6" type="ORF">QOR41_08320</name>
</gene>
<keyword evidence="4" id="KW-0812">Transmembrane</keyword>
<dbReference type="InterPro" id="IPR036938">
    <property type="entry name" value="PAP2/HPO_sf"/>
</dbReference>
<dbReference type="GO" id="GO:0005886">
    <property type="term" value="C:plasma membrane"/>
    <property type="evidence" value="ECO:0007669"/>
    <property type="project" value="InterPro"/>
</dbReference>
<comment type="catalytic activity">
    <reaction evidence="3">
        <text>di-trans,octa-cis-undecaprenyl diphosphate + H2O = di-trans,octa-cis-undecaprenyl phosphate + phosphate + H(+)</text>
        <dbReference type="Rhea" id="RHEA:28094"/>
        <dbReference type="ChEBI" id="CHEBI:15377"/>
        <dbReference type="ChEBI" id="CHEBI:15378"/>
        <dbReference type="ChEBI" id="CHEBI:43474"/>
        <dbReference type="ChEBI" id="CHEBI:58405"/>
        <dbReference type="ChEBI" id="CHEBI:60392"/>
        <dbReference type="EC" id="3.6.1.27"/>
    </reaction>
</comment>
<evidence type="ECO:0000256" key="3">
    <source>
        <dbReference type="ARBA" id="ARBA00047594"/>
    </source>
</evidence>
<proteinExistence type="predicted"/>
<feature type="transmembrane region" description="Helical" evidence="4">
    <location>
        <begin position="20"/>
        <end position="48"/>
    </location>
</feature>
<dbReference type="RefSeq" id="WP_284066983.1">
    <property type="nucleotide sequence ID" value="NZ_JASKNE010000001.1"/>
</dbReference>
<dbReference type="PANTHER" id="PTHR14969:SF13">
    <property type="entry name" value="AT30094P"/>
    <property type="match status" value="1"/>
</dbReference>
<dbReference type="SUPFAM" id="SSF48317">
    <property type="entry name" value="Acid phosphatase/Vanadium-dependent haloperoxidase"/>
    <property type="match status" value="1"/>
</dbReference>
<dbReference type="EC" id="3.6.1.27" evidence="1"/>
<evidence type="ECO:0000256" key="4">
    <source>
        <dbReference type="SAM" id="Phobius"/>
    </source>
</evidence>
<keyword evidence="4" id="KW-1133">Transmembrane helix</keyword>
<dbReference type="Proteomes" id="UP001241935">
    <property type="component" value="Unassembled WGS sequence"/>
</dbReference>
<dbReference type="CDD" id="cd03385">
    <property type="entry name" value="PAP2_BcrC_like"/>
    <property type="match status" value="1"/>
</dbReference>
<evidence type="ECO:0000256" key="2">
    <source>
        <dbReference type="ARBA" id="ARBA00032707"/>
    </source>
</evidence>
<feature type="transmembrane region" description="Helical" evidence="4">
    <location>
        <begin position="128"/>
        <end position="145"/>
    </location>
</feature>
<dbReference type="AlphaFoldDB" id="A0AAW6UY16"/>
<sequence length="198" mass="22558">MSLESLNLELFSLLNMPEHASVLMQHFAIFIAHDLVYIMIAIFALLWLRGNNGTKTLLVKAFIFTVIALSISEIASYILNTPRPFVMHVGHTLIEHDATGSFPSNHMTIFSSIAFAYYFSVRRDIGKFLLAVAWLVAWSRIYVGVHFPIDMVGGFMIALVVNLIGLPLWFKYSEKLMSWILSLHHFLFKPLISKNIIK</sequence>
<protein>
    <recommendedName>
        <fullName evidence="1">undecaprenyl-diphosphate phosphatase</fullName>
        <ecNumber evidence="1">3.6.1.27</ecNumber>
    </recommendedName>
    <alternativeName>
        <fullName evidence="2">Undecaprenyl pyrophosphate phosphatase</fullName>
    </alternativeName>
</protein>
<evidence type="ECO:0000259" key="5">
    <source>
        <dbReference type="SMART" id="SM00014"/>
    </source>
</evidence>
<name>A0AAW6UY16_9GAMM</name>
<comment type="caution">
    <text evidence="6">The sequence shown here is derived from an EMBL/GenBank/DDBJ whole genome shotgun (WGS) entry which is preliminary data.</text>
</comment>